<dbReference type="PROSITE" id="PS50943">
    <property type="entry name" value="HTH_CROC1"/>
    <property type="match status" value="1"/>
</dbReference>
<dbReference type="InterPro" id="IPR001387">
    <property type="entry name" value="Cro/C1-type_HTH"/>
</dbReference>
<keyword evidence="3" id="KW-1185">Reference proteome</keyword>
<proteinExistence type="predicted"/>
<dbReference type="RefSeq" id="WP_096995694.1">
    <property type="nucleotide sequence ID" value="NZ_JBHSII010000009.1"/>
</dbReference>
<evidence type="ECO:0000313" key="3">
    <source>
        <dbReference type="Proteomes" id="UP000219336"/>
    </source>
</evidence>
<dbReference type="SUPFAM" id="SSF47413">
    <property type="entry name" value="lambda repressor-like DNA-binding domains"/>
    <property type="match status" value="1"/>
</dbReference>
<sequence length="215" mass="23976">MNDGYQERISALLREKNITNNELAEAIGKGKATIGRYLTKGPTRTYPSIEDLSLIADYFNVQAHWLCFGVGDKHTDAEDITYAAVNQSATTVSVYNRTEVNALLNGESPSSVGAIPVPPEYHSCFGVMYPVTSSVSYKWDCIALVNPHKEWVNDDIVLARLPGNPYPDFFTLVKVGAIIHVWYGDDTTKNAIHQVNDQEIDVIGVVRWGTWKKRI</sequence>
<dbReference type="Proteomes" id="UP000219336">
    <property type="component" value="Unassembled WGS sequence"/>
</dbReference>
<dbReference type="Gene3D" id="1.10.260.40">
    <property type="entry name" value="lambda repressor-like DNA-binding domains"/>
    <property type="match status" value="1"/>
</dbReference>
<name>A0A240EQC4_9VIBR</name>
<evidence type="ECO:0000259" key="1">
    <source>
        <dbReference type="PROSITE" id="PS50943"/>
    </source>
</evidence>
<dbReference type="InterPro" id="IPR010982">
    <property type="entry name" value="Lambda_DNA-bd_dom_sf"/>
</dbReference>
<accession>A0A240EQC4</accession>
<protein>
    <submittedName>
        <fullName evidence="2">Helix-turn-helix protein</fullName>
    </submittedName>
</protein>
<reference evidence="3" key="1">
    <citation type="submission" date="2016-06" db="EMBL/GenBank/DDBJ databases">
        <authorList>
            <person name="Rodrigo-Torres L."/>
            <person name="Arahal R.D."/>
            <person name="Lucena T."/>
        </authorList>
    </citation>
    <scope>NUCLEOTIDE SEQUENCE [LARGE SCALE GENOMIC DNA]</scope>
    <source>
        <strain evidence="3">CECT8203</strain>
    </source>
</reference>
<feature type="domain" description="HTH cro/C1-type" evidence="1">
    <location>
        <begin position="9"/>
        <end position="66"/>
    </location>
</feature>
<dbReference type="EMBL" id="OANU01000147">
    <property type="protein sequence ID" value="SNX50814.1"/>
    <property type="molecule type" value="Genomic_DNA"/>
</dbReference>
<organism evidence="2 3">
    <name type="scientific">Vibrio thalassae</name>
    <dbReference type="NCBI Taxonomy" id="1243014"/>
    <lineage>
        <taxon>Bacteria</taxon>
        <taxon>Pseudomonadati</taxon>
        <taxon>Pseudomonadota</taxon>
        <taxon>Gammaproteobacteria</taxon>
        <taxon>Vibrionales</taxon>
        <taxon>Vibrionaceae</taxon>
        <taxon>Vibrio</taxon>
    </lineage>
</organism>
<dbReference type="OrthoDB" id="5859918at2"/>
<gene>
    <name evidence="2" type="ORF">VTH8203_04488</name>
</gene>
<dbReference type="SMART" id="SM00530">
    <property type="entry name" value="HTH_XRE"/>
    <property type="match status" value="1"/>
</dbReference>
<dbReference type="CDD" id="cd00093">
    <property type="entry name" value="HTH_XRE"/>
    <property type="match status" value="1"/>
</dbReference>
<dbReference type="Pfam" id="PF01381">
    <property type="entry name" value="HTH_3"/>
    <property type="match status" value="1"/>
</dbReference>
<evidence type="ECO:0000313" key="2">
    <source>
        <dbReference type="EMBL" id="SNX50814.1"/>
    </source>
</evidence>
<dbReference type="AlphaFoldDB" id="A0A240EQC4"/>
<dbReference type="GO" id="GO:0003677">
    <property type="term" value="F:DNA binding"/>
    <property type="evidence" value="ECO:0007669"/>
    <property type="project" value="InterPro"/>
</dbReference>